<dbReference type="InterPro" id="IPR036691">
    <property type="entry name" value="Endo/exonu/phosph_ase_sf"/>
</dbReference>
<dbReference type="InterPro" id="IPR043502">
    <property type="entry name" value="DNA/RNA_pol_sf"/>
</dbReference>
<comment type="caution">
    <text evidence="2">The sequence shown here is derived from an EMBL/GenBank/DDBJ whole genome shotgun (WGS) entry which is preliminary data.</text>
</comment>
<evidence type="ECO:0000313" key="3">
    <source>
        <dbReference type="EMBL" id="CAF4596417.1"/>
    </source>
</evidence>
<name>A0A818ZWN1_9BILA</name>
<gene>
    <name evidence="2" type="ORF">FME351_LOCUS32166</name>
    <name evidence="3" type="ORF">TSG867_LOCUS27541</name>
</gene>
<proteinExistence type="predicted"/>
<dbReference type="Pfam" id="PF00078">
    <property type="entry name" value="RVT_1"/>
    <property type="match status" value="1"/>
</dbReference>
<dbReference type="GO" id="GO:0003824">
    <property type="term" value="F:catalytic activity"/>
    <property type="evidence" value="ECO:0007669"/>
    <property type="project" value="InterPro"/>
</dbReference>
<protein>
    <recommendedName>
        <fullName evidence="1">Reverse transcriptase domain-containing protein</fullName>
    </recommendedName>
</protein>
<dbReference type="PROSITE" id="PS50878">
    <property type="entry name" value="RT_POL"/>
    <property type="match status" value="1"/>
</dbReference>
<organism evidence="2 4">
    <name type="scientific">Rotaria socialis</name>
    <dbReference type="NCBI Taxonomy" id="392032"/>
    <lineage>
        <taxon>Eukaryota</taxon>
        <taxon>Metazoa</taxon>
        <taxon>Spiralia</taxon>
        <taxon>Gnathifera</taxon>
        <taxon>Rotifera</taxon>
        <taxon>Eurotatoria</taxon>
        <taxon>Bdelloidea</taxon>
        <taxon>Philodinida</taxon>
        <taxon>Philodinidae</taxon>
        <taxon>Rotaria</taxon>
    </lineage>
</organism>
<evidence type="ECO:0000313" key="2">
    <source>
        <dbReference type="EMBL" id="CAF3774880.1"/>
    </source>
</evidence>
<dbReference type="InterPro" id="IPR000477">
    <property type="entry name" value="RT_dom"/>
</dbReference>
<dbReference type="Proteomes" id="UP000663862">
    <property type="component" value="Unassembled WGS sequence"/>
</dbReference>
<dbReference type="EMBL" id="CAJNYU010004597">
    <property type="protein sequence ID" value="CAF3774880.1"/>
    <property type="molecule type" value="Genomic_DNA"/>
</dbReference>
<dbReference type="SUPFAM" id="SSF56219">
    <property type="entry name" value="DNase I-like"/>
    <property type="match status" value="1"/>
</dbReference>
<dbReference type="SUPFAM" id="SSF56672">
    <property type="entry name" value="DNA/RNA polymerases"/>
    <property type="match status" value="1"/>
</dbReference>
<sequence>MCSNLSKFQKKTSRAAFNEWNNTANKRKVINKWLQNENQPITQTTPLSILHYNIRYFYSNQSELLDIISRFNPMIISLNELGTYVSEKAIKQHLFSYNIFTSRGTNSHGGVVLAIDKKFNVIQLDINELNIIAVQLIYNNQTYLIVSTYSPPQEPLPLQIMSFFIKNFKHIIIVGDLNAKHENWGCTSTNQKGRDLANWLDSTNMLEIQNQGMKTSLRSNTTIDLILTTSNLSISQCQTLPYNCSDHLPILFSLNEVLVHNGTFSITKTYWEIYKILLVTFQPYIQQEYESNFSNNPTGWFQLFQKFLVAVKRRATNLHTAKQQRPTITPSIRAMIKHKHYLQNKYRHSKSEEDRVRLRSWSKLVQHELKSLTQTKWMKFINQVASPNPKKFWQSVKCLNKNKSCTFSAINEDNQIYKTSEEILNILYNQFSKRFTAPTLNPNNTLDTLTTALWSKLSNGDQNDIELVCINSDLNFNINDLRSIIKTLKSTNSSSFDEITNNIVKNIPECYYSIIISAYNSLFRNASWDVSWKQARTICLNKVTDPAPTTNQLRPISLLPTFSKLYEKLFLLKFNKWLQSNNILPNQQSGSRSHLGTLTRVNHIIEQLNQSLNHNTFAVVVYVDFLQAFDRLWHQGLVAKLHNLHCPLAYLFWIINYFKDRTITIDYQGSLSKQVCVSRGAPQGSCFGPVAYIVNHYDLPMIFNNPQDIHLYVDDLAIIYSPSIYLKFSKQVIEIQSRINYDLLKLEEYAEANKQPININKTNFVIYHRTVQVPKIQLTYQNQPIVRQNSFKYLGFHIDSKLSFNIMINNQLVKLRKSYSILKYIHCAFPTFFELKMKFFQTYTWPHLYMLASIYCLFSNTSKNRINSFYRRCQRLIYCSYRISNDTLHDTLKIPTLTDKFQRCLQKRLKNIQSHEEELVNCYLLYKKVINDLSVHYKIKPFIPSLPIGRPNKRIIKLTEMDNTTYFDKLCNFTWAA</sequence>
<dbReference type="EMBL" id="CAJOBQ010003163">
    <property type="protein sequence ID" value="CAF4596417.1"/>
    <property type="molecule type" value="Genomic_DNA"/>
</dbReference>
<dbReference type="PANTHER" id="PTHR36688">
    <property type="entry name" value="ENDO/EXONUCLEASE/PHOSPHATASE DOMAIN-CONTAINING PROTEIN"/>
    <property type="match status" value="1"/>
</dbReference>
<dbReference type="InterPro" id="IPR052560">
    <property type="entry name" value="RdDP_mobile_element"/>
</dbReference>
<dbReference type="Pfam" id="PF14529">
    <property type="entry name" value="Exo_endo_phos_2"/>
    <property type="match status" value="1"/>
</dbReference>
<evidence type="ECO:0000313" key="4">
    <source>
        <dbReference type="Proteomes" id="UP000663869"/>
    </source>
</evidence>
<feature type="domain" description="Reverse transcriptase" evidence="1">
    <location>
        <begin position="521"/>
        <end position="798"/>
    </location>
</feature>
<dbReference type="Gene3D" id="3.60.10.10">
    <property type="entry name" value="Endonuclease/exonuclease/phosphatase"/>
    <property type="match status" value="1"/>
</dbReference>
<dbReference type="PANTHER" id="PTHR36688:SF2">
    <property type="entry name" value="ENDONUCLEASE_EXONUCLEASE_PHOSPHATASE DOMAIN-CONTAINING PROTEIN"/>
    <property type="match status" value="1"/>
</dbReference>
<dbReference type="InterPro" id="IPR005135">
    <property type="entry name" value="Endo/exonuclease/phosphatase"/>
</dbReference>
<reference evidence="2" key="1">
    <citation type="submission" date="2021-02" db="EMBL/GenBank/DDBJ databases">
        <authorList>
            <person name="Nowell W R."/>
        </authorList>
    </citation>
    <scope>NUCLEOTIDE SEQUENCE</scope>
</reference>
<evidence type="ECO:0000259" key="1">
    <source>
        <dbReference type="PROSITE" id="PS50878"/>
    </source>
</evidence>
<dbReference type="AlphaFoldDB" id="A0A818ZWN1"/>
<accession>A0A818ZWN1</accession>
<dbReference type="Proteomes" id="UP000663869">
    <property type="component" value="Unassembled WGS sequence"/>
</dbReference>